<evidence type="ECO:0000313" key="6">
    <source>
        <dbReference type="Proteomes" id="UP000294398"/>
    </source>
</evidence>
<evidence type="ECO:0000313" key="5">
    <source>
        <dbReference type="Proteomes" id="UP000004828"/>
    </source>
</evidence>
<proteinExistence type="predicted"/>
<dbReference type="HOGENOM" id="CLU_1851655_0_0_9"/>
<gene>
    <name evidence="4" type="ORF">RIL182_02646</name>
    <name evidence="3" type="ORF">ROSINTL182_08441</name>
</gene>
<evidence type="ECO:0000313" key="3">
    <source>
        <dbReference type="EMBL" id="EEU99670.1"/>
    </source>
</evidence>
<dbReference type="Proteomes" id="UP000294398">
    <property type="component" value="Chromosome"/>
</dbReference>
<dbReference type="Proteomes" id="UP000004828">
    <property type="component" value="Unassembled WGS sequence"/>
</dbReference>
<keyword evidence="2" id="KW-0812">Transmembrane</keyword>
<keyword evidence="2" id="KW-1133">Transmembrane helix</keyword>
<evidence type="ECO:0000256" key="1">
    <source>
        <dbReference type="SAM" id="Coils"/>
    </source>
</evidence>
<organism evidence="3 5">
    <name type="scientific">Roseburia intestinalis L1-82</name>
    <dbReference type="NCBI Taxonomy" id="536231"/>
    <lineage>
        <taxon>Bacteria</taxon>
        <taxon>Bacillati</taxon>
        <taxon>Bacillota</taxon>
        <taxon>Clostridia</taxon>
        <taxon>Lachnospirales</taxon>
        <taxon>Lachnospiraceae</taxon>
        <taxon>Roseburia</taxon>
    </lineage>
</organism>
<feature type="transmembrane region" description="Helical" evidence="2">
    <location>
        <begin position="119"/>
        <end position="137"/>
    </location>
</feature>
<keyword evidence="2" id="KW-0472">Membrane</keyword>
<evidence type="ECO:0000313" key="4">
    <source>
        <dbReference type="EMBL" id="VCV22767.1"/>
    </source>
</evidence>
<protein>
    <submittedName>
        <fullName evidence="3">Uncharacterized protein</fullName>
    </submittedName>
</protein>
<dbReference type="EMBL" id="ABYJ02000187">
    <property type="protein sequence ID" value="EEU99670.1"/>
    <property type="molecule type" value="Genomic_DNA"/>
</dbReference>
<name>C7GET9_9FIRM</name>
<accession>C7GET9</accession>
<keyword evidence="1" id="KW-0175">Coiled coil</keyword>
<reference evidence="3 5" key="1">
    <citation type="submission" date="2009-08" db="EMBL/GenBank/DDBJ databases">
        <authorList>
            <person name="Weinstock G."/>
            <person name="Sodergren E."/>
            <person name="Clifton S."/>
            <person name="Fulton L."/>
            <person name="Fulton B."/>
            <person name="Courtney L."/>
            <person name="Fronick C."/>
            <person name="Harrison M."/>
            <person name="Strong C."/>
            <person name="Farmer C."/>
            <person name="Delahaunty K."/>
            <person name="Markovic C."/>
            <person name="Hall O."/>
            <person name="Minx P."/>
            <person name="Tomlinson C."/>
            <person name="Mitreva M."/>
            <person name="Nelson J."/>
            <person name="Hou S."/>
            <person name="Wollam A."/>
            <person name="Pepin K.H."/>
            <person name="Johnson M."/>
            <person name="Bhonagiri V."/>
            <person name="Nash W.E."/>
            <person name="Warren W."/>
            <person name="Chinwalla A."/>
            <person name="Mardis E.R."/>
            <person name="Wilson R.K."/>
        </authorList>
    </citation>
    <scope>NUCLEOTIDE SEQUENCE [LARGE SCALE GENOMIC DNA]</scope>
    <source>
        <strain evidence="3 5">L1-82</strain>
    </source>
</reference>
<evidence type="ECO:0000256" key="2">
    <source>
        <dbReference type="SAM" id="Phobius"/>
    </source>
</evidence>
<dbReference type="GeneID" id="61433900"/>
<dbReference type="RefSeq" id="WP_006858511.1">
    <property type="nucleotide sequence ID" value="NZ_GG692737.1"/>
</dbReference>
<feature type="coiled-coil region" evidence="1">
    <location>
        <begin position="54"/>
        <end position="113"/>
    </location>
</feature>
<dbReference type="EMBL" id="LR027880">
    <property type="protein sequence ID" value="VCV22767.1"/>
    <property type="molecule type" value="Genomic_DNA"/>
</dbReference>
<dbReference type="AlphaFoldDB" id="C7GET9"/>
<sequence>MDMSLDFSEIYISLVSNIIGIDLKQIKRVLDKEKLRKSGQVEISDSIDVVSKKLEESKNIIDNALLEMEKQKKLFVQMKKDAEISQQVSEMNKQQVEALNVLLENTLNKQEKKSFPKTFLWNLFFCILSAILGFVLGKYL</sequence>
<keyword evidence="6" id="KW-1185">Reference proteome</keyword>
<reference evidence="4 6" key="2">
    <citation type="submission" date="2018-09" db="EMBL/GenBank/DDBJ databases">
        <authorList>
            <person name="Petit M.-A."/>
            <person name="Lossouarn J."/>
        </authorList>
    </citation>
    <scope>NUCLEOTIDE SEQUENCE [LARGE SCALE GENOMIC DNA]</scope>
    <source>
        <strain evidence="4 6">L1-82</strain>
    </source>
</reference>